<dbReference type="OrthoDB" id="8443851at2"/>
<dbReference type="SUPFAM" id="SSF53850">
    <property type="entry name" value="Periplasmic binding protein-like II"/>
    <property type="match status" value="1"/>
</dbReference>
<sequence length="342" mass="35852">MNGSRQTRSAATAPQVGGNVLRIFFALAVACAAAVTAAHADDAATYPSRPVKIVVDVPAGGGVDTVTRIVAEGLQNKLGQPVVVENRAGAGGNIGADFVFHSDPDGYTLLATQPAAITINPLLYRNLSFDPSKFEPVAIMTEIPNVLLVRPNFAAKTVQELIAQAKANPGKITYASQGIGTTSHLTAALLEEKVGLKLVHVPYKGTSPALNDIISDHVDMIFMELASALKLHQAGKARILAVATTHRVPNLPDVPTLDEAGVKGFESGTWNAIAAPPGTPKPIVDKLNAAIAEALKAERARELFSKINLTAAGGPPDEAARFIKAQTKIWAEVIKAANIQPH</sequence>
<dbReference type="PANTHER" id="PTHR42928">
    <property type="entry name" value="TRICARBOXYLATE-BINDING PROTEIN"/>
    <property type="match status" value="1"/>
</dbReference>
<comment type="similarity">
    <text evidence="1">Belongs to the UPF0065 (bug) family.</text>
</comment>
<dbReference type="EMBL" id="CP031417">
    <property type="protein sequence ID" value="AXK81149.1"/>
    <property type="molecule type" value="Genomic_DNA"/>
</dbReference>
<accession>A0A345ZW52</accession>
<dbReference type="Proteomes" id="UP000254889">
    <property type="component" value="Chromosome"/>
</dbReference>
<evidence type="ECO:0000313" key="4">
    <source>
        <dbReference type="Proteomes" id="UP000254889"/>
    </source>
</evidence>
<keyword evidence="4" id="KW-1185">Reference proteome</keyword>
<dbReference type="KEGG" id="ptaw:DW352_11855"/>
<protein>
    <submittedName>
        <fullName evidence="3">Tripartite tricarboxylate transporter substrate binding protein</fullName>
    </submittedName>
</protein>
<name>A0A345ZW52_9HYPH</name>
<evidence type="ECO:0000256" key="1">
    <source>
        <dbReference type="ARBA" id="ARBA00006987"/>
    </source>
</evidence>
<dbReference type="PIRSF" id="PIRSF017082">
    <property type="entry name" value="YflP"/>
    <property type="match status" value="1"/>
</dbReference>
<dbReference type="Gene3D" id="3.40.190.150">
    <property type="entry name" value="Bordetella uptake gene, domain 1"/>
    <property type="match status" value="1"/>
</dbReference>
<keyword evidence="2" id="KW-0732">Signal</keyword>
<evidence type="ECO:0000313" key="3">
    <source>
        <dbReference type="EMBL" id="AXK81149.1"/>
    </source>
</evidence>
<feature type="chain" id="PRO_5016641680" evidence="2">
    <location>
        <begin position="41"/>
        <end position="342"/>
    </location>
</feature>
<dbReference type="PANTHER" id="PTHR42928:SF5">
    <property type="entry name" value="BLR1237 PROTEIN"/>
    <property type="match status" value="1"/>
</dbReference>
<dbReference type="CDD" id="cd07012">
    <property type="entry name" value="PBP2_Bug_TTT"/>
    <property type="match status" value="1"/>
</dbReference>
<dbReference type="InterPro" id="IPR005064">
    <property type="entry name" value="BUG"/>
</dbReference>
<proteinExistence type="inferred from homology"/>
<evidence type="ECO:0000256" key="2">
    <source>
        <dbReference type="SAM" id="SignalP"/>
    </source>
</evidence>
<reference evidence="3 4" key="1">
    <citation type="submission" date="2018-07" db="EMBL/GenBank/DDBJ databases">
        <authorList>
            <person name="Quirk P.G."/>
            <person name="Krulwich T.A."/>
        </authorList>
    </citation>
    <scope>NUCLEOTIDE SEQUENCE [LARGE SCALE GENOMIC DNA]</scope>
    <source>
        <strain evidence="3 4">CC-BB4</strain>
    </source>
</reference>
<feature type="signal peptide" evidence="2">
    <location>
        <begin position="1"/>
        <end position="40"/>
    </location>
</feature>
<gene>
    <name evidence="3" type="ORF">DW352_11855</name>
</gene>
<dbReference type="Pfam" id="PF03401">
    <property type="entry name" value="TctC"/>
    <property type="match status" value="1"/>
</dbReference>
<dbReference type="Gene3D" id="3.40.190.10">
    <property type="entry name" value="Periplasmic binding protein-like II"/>
    <property type="match status" value="1"/>
</dbReference>
<dbReference type="InterPro" id="IPR042100">
    <property type="entry name" value="Bug_dom1"/>
</dbReference>
<dbReference type="AlphaFoldDB" id="A0A345ZW52"/>
<organism evidence="3 4">
    <name type="scientific">Pseudolabrys taiwanensis</name>
    <dbReference type="NCBI Taxonomy" id="331696"/>
    <lineage>
        <taxon>Bacteria</taxon>
        <taxon>Pseudomonadati</taxon>
        <taxon>Pseudomonadota</taxon>
        <taxon>Alphaproteobacteria</taxon>
        <taxon>Hyphomicrobiales</taxon>
        <taxon>Xanthobacteraceae</taxon>
        <taxon>Pseudolabrys</taxon>
    </lineage>
</organism>